<gene>
    <name evidence="2" type="ORF">DXN05_12310</name>
</gene>
<reference evidence="2 3" key="1">
    <citation type="submission" date="2018-08" db="EMBL/GenBank/DDBJ databases">
        <title>Chitinophagaceae sp. K23C18032701, a novel bacterium isolated from forest soil.</title>
        <authorList>
            <person name="Wang C."/>
        </authorList>
    </citation>
    <scope>NUCLEOTIDE SEQUENCE [LARGE SCALE GENOMIC DNA]</scope>
    <source>
        <strain evidence="2 3">K23C18032701</strain>
    </source>
</reference>
<keyword evidence="1" id="KW-0812">Transmembrane</keyword>
<dbReference type="RefSeq" id="WP_116847535.1">
    <property type="nucleotide sequence ID" value="NZ_QTJU01000003.1"/>
</dbReference>
<feature type="transmembrane region" description="Helical" evidence="1">
    <location>
        <begin position="6"/>
        <end position="24"/>
    </location>
</feature>
<evidence type="ECO:0000256" key="1">
    <source>
        <dbReference type="SAM" id="Phobius"/>
    </source>
</evidence>
<comment type="caution">
    <text evidence="2">The sequence shown here is derived from an EMBL/GenBank/DDBJ whole genome shotgun (WGS) entry which is preliminary data.</text>
</comment>
<dbReference type="AlphaFoldDB" id="A0A3E1NK25"/>
<name>A0A3E1NK25_9BACT</name>
<keyword evidence="3" id="KW-1185">Reference proteome</keyword>
<feature type="transmembrane region" description="Helical" evidence="1">
    <location>
        <begin position="36"/>
        <end position="58"/>
    </location>
</feature>
<accession>A0A3E1NK25</accession>
<organism evidence="2 3">
    <name type="scientific">Deminuibacter soli</name>
    <dbReference type="NCBI Taxonomy" id="2291815"/>
    <lineage>
        <taxon>Bacteria</taxon>
        <taxon>Pseudomonadati</taxon>
        <taxon>Bacteroidota</taxon>
        <taxon>Chitinophagia</taxon>
        <taxon>Chitinophagales</taxon>
        <taxon>Chitinophagaceae</taxon>
        <taxon>Deminuibacter</taxon>
    </lineage>
</organism>
<protein>
    <submittedName>
        <fullName evidence="2">Uncharacterized protein</fullName>
    </submittedName>
</protein>
<dbReference type="Proteomes" id="UP000261284">
    <property type="component" value="Unassembled WGS sequence"/>
</dbReference>
<evidence type="ECO:0000313" key="3">
    <source>
        <dbReference type="Proteomes" id="UP000261284"/>
    </source>
</evidence>
<proteinExistence type="predicted"/>
<keyword evidence="1" id="KW-1133">Transmembrane helix</keyword>
<dbReference type="OrthoDB" id="678120at2"/>
<feature type="transmembrane region" description="Helical" evidence="1">
    <location>
        <begin position="90"/>
        <end position="107"/>
    </location>
</feature>
<dbReference type="EMBL" id="QTJU01000003">
    <property type="protein sequence ID" value="RFM28289.1"/>
    <property type="molecule type" value="Genomic_DNA"/>
</dbReference>
<sequence length="109" mass="11961">MLLFNSILLIHFALFVYYIFRLALQFPVKNPVKDKSGPFIGLAVLVTGLALVALKYPAINYYKVIPKTALLVGIAIVNGMYGNKPMPRKAYFTVLGFTLLAAAIAVVKV</sequence>
<keyword evidence="1" id="KW-0472">Membrane</keyword>
<evidence type="ECO:0000313" key="2">
    <source>
        <dbReference type="EMBL" id="RFM28289.1"/>
    </source>
</evidence>